<gene>
    <name evidence="1" type="ORF">HNY73_020871</name>
</gene>
<keyword evidence="2" id="KW-1185">Reference proteome</keyword>
<evidence type="ECO:0000313" key="2">
    <source>
        <dbReference type="Proteomes" id="UP000807504"/>
    </source>
</evidence>
<accession>A0A8T0E9J3</accession>
<evidence type="ECO:0000313" key="1">
    <source>
        <dbReference type="EMBL" id="KAF8768006.1"/>
    </source>
</evidence>
<reference evidence="1" key="2">
    <citation type="submission" date="2020-06" db="EMBL/GenBank/DDBJ databases">
        <authorList>
            <person name="Sheffer M."/>
        </authorList>
    </citation>
    <scope>NUCLEOTIDE SEQUENCE</scope>
</reference>
<dbReference type="EMBL" id="JABXBU010002230">
    <property type="protein sequence ID" value="KAF8768006.1"/>
    <property type="molecule type" value="Genomic_DNA"/>
</dbReference>
<organism evidence="1 2">
    <name type="scientific">Argiope bruennichi</name>
    <name type="common">Wasp spider</name>
    <name type="synonym">Aranea bruennichi</name>
    <dbReference type="NCBI Taxonomy" id="94029"/>
    <lineage>
        <taxon>Eukaryota</taxon>
        <taxon>Metazoa</taxon>
        <taxon>Ecdysozoa</taxon>
        <taxon>Arthropoda</taxon>
        <taxon>Chelicerata</taxon>
        <taxon>Arachnida</taxon>
        <taxon>Araneae</taxon>
        <taxon>Araneomorphae</taxon>
        <taxon>Entelegynae</taxon>
        <taxon>Araneoidea</taxon>
        <taxon>Araneidae</taxon>
        <taxon>Argiope</taxon>
    </lineage>
</organism>
<protein>
    <submittedName>
        <fullName evidence="1">Uncharacterized protein</fullName>
    </submittedName>
</protein>
<dbReference type="AlphaFoldDB" id="A0A8T0E9J3"/>
<comment type="caution">
    <text evidence="1">The sequence shown here is derived from an EMBL/GenBank/DDBJ whole genome shotgun (WGS) entry which is preliminary data.</text>
</comment>
<name>A0A8T0E9J3_ARGBR</name>
<dbReference type="Proteomes" id="UP000807504">
    <property type="component" value="Unassembled WGS sequence"/>
</dbReference>
<reference evidence="1" key="1">
    <citation type="journal article" date="2020" name="bioRxiv">
        <title>Chromosome-level reference genome of the European wasp spider Argiope bruennichi: a resource for studies on range expansion and evolutionary adaptation.</title>
        <authorList>
            <person name="Sheffer M.M."/>
            <person name="Hoppe A."/>
            <person name="Krehenwinkel H."/>
            <person name="Uhl G."/>
            <person name="Kuss A.W."/>
            <person name="Jensen L."/>
            <person name="Jensen C."/>
            <person name="Gillespie R.G."/>
            <person name="Hoff K.J."/>
            <person name="Prost S."/>
        </authorList>
    </citation>
    <scope>NUCLEOTIDE SEQUENCE</scope>
</reference>
<sequence length="109" mass="12838">MAITSYTESTAIPTSETRIWKSFKSEATLETMKRYRKPREYIKGYEKCFSEIIEVKRHVHRNYISTVVCDTAHCPRIYMSGITVQIYPQAIPKETMAMQNILNVWGRKR</sequence>
<proteinExistence type="predicted"/>